<dbReference type="SMART" id="SM00182">
    <property type="entry name" value="CULLIN"/>
    <property type="match status" value="1"/>
</dbReference>
<dbReference type="SUPFAM" id="SSF74788">
    <property type="entry name" value="Cullin repeat-like"/>
    <property type="match status" value="1"/>
</dbReference>
<dbReference type="SMART" id="SM00884">
    <property type="entry name" value="Cullin_Nedd8"/>
    <property type="match status" value="1"/>
</dbReference>
<evidence type="ECO:0000313" key="7">
    <source>
        <dbReference type="Proteomes" id="UP000095085"/>
    </source>
</evidence>
<dbReference type="OrthoDB" id="27073at2759"/>
<dbReference type="InterPro" id="IPR036317">
    <property type="entry name" value="Cullin_homology_sf"/>
</dbReference>
<evidence type="ECO:0000259" key="5">
    <source>
        <dbReference type="PROSITE" id="PS50069"/>
    </source>
</evidence>
<name>A0A1E4RRB7_9ASCO</name>
<dbReference type="GO" id="GO:0031625">
    <property type="term" value="F:ubiquitin protein ligase binding"/>
    <property type="evidence" value="ECO:0007669"/>
    <property type="project" value="InterPro"/>
</dbReference>
<feature type="domain" description="Cullin family profile" evidence="5">
    <location>
        <begin position="451"/>
        <end position="675"/>
    </location>
</feature>
<dbReference type="STRING" id="984485.A0A1E4RRB7"/>
<evidence type="ECO:0000256" key="1">
    <source>
        <dbReference type="ARBA" id="ARBA00006019"/>
    </source>
</evidence>
<reference evidence="7" key="1">
    <citation type="submission" date="2016-05" db="EMBL/GenBank/DDBJ databases">
        <title>Comparative genomics of biotechnologically important yeasts.</title>
        <authorList>
            <consortium name="DOE Joint Genome Institute"/>
            <person name="Riley R."/>
            <person name="Haridas S."/>
            <person name="Wolfe K.H."/>
            <person name="Lopes M.R."/>
            <person name="Hittinger C.T."/>
            <person name="Goker M."/>
            <person name="Salamov A."/>
            <person name="Wisecaver J."/>
            <person name="Long T.M."/>
            <person name="Aerts A.L."/>
            <person name="Barry K."/>
            <person name="Choi C."/>
            <person name="Clum A."/>
            <person name="Coughlan A.Y."/>
            <person name="Deshpande S."/>
            <person name="Douglass A.P."/>
            <person name="Hanson S.J."/>
            <person name="Klenk H.-P."/>
            <person name="Labutti K."/>
            <person name="Lapidus A."/>
            <person name="Lindquist E."/>
            <person name="Lipzen A."/>
            <person name="Meier-Kolthoff J.P."/>
            <person name="Ohm R.A."/>
            <person name="Otillar R.P."/>
            <person name="Pangilinan J."/>
            <person name="Peng Y."/>
            <person name="Rokas A."/>
            <person name="Rosa C.A."/>
            <person name="Scheuner C."/>
            <person name="Sibirny A.A."/>
            <person name="Slot J.C."/>
            <person name="Stielow J.B."/>
            <person name="Sun H."/>
            <person name="Kurtzman C.P."/>
            <person name="Blackwell M."/>
            <person name="Grigoriev I.V."/>
            <person name="Jeffries T.W."/>
        </authorList>
    </citation>
    <scope>NUCLEOTIDE SEQUENCE [LARGE SCALE GENOMIC DNA]</scope>
    <source>
        <strain evidence="7">NRRL Y-1933</strain>
    </source>
</reference>
<keyword evidence="7" id="KW-1185">Reference proteome</keyword>
<dbReference type="InterPro" id="IPR045093">
    <property type="entry name" value="Cullin"/>
</dbReference>
<accession>A0A1E4RRB7</accession>
<feature type="region of interest" description="Disordered" evidence="4">
    <location>
        <begin position="34"/>
        <end position="56"/>
    </location>
</feature>
<dbReference type="Pfam" id="PF10557">
    <property type="entry name" value="Cullin_Nedd8"/>
    <property type="match status" value="1"/>
</dbReference>
<dbReference type="Gene3D" id="1.20.1310.10">
    <property type="entry name" value="Cullin Repeats"/>
    <property type="match status" value="1"/>
</dbReference>
<evidence type="ECO:0000256" key="2">
    <source>
        <dbReference type="PROSITE-ProRule" id="PRU00330"/>
    </source>
</evidence>
<dbReference type="InterPro" id="IPR019559">
    <property type="entry name" value="Cullin_neddylation_domain"/>
</dbReference>
<dbReference type="Pfam" id="PF00888">
    <property type="entry name" value="Cullin"/>
    <property type="match status" value="1"/>
</dbReference>
<dbReference type="InterPro" id="IPR001373">
    <property type="entry name" value="Cullin_N"/>
</dbReference>
<dbReference type="Gene3D" id="1.10.10.10">
    <property type="entry name" value="Winged helix-like DNA-binding domain superfamily/Winged helix DNA-binding domain"/>
    <property type="match status" value="1"/>
</dbReference>
<dbReference type="InterPro" id="IPR016159">
    <property type="entry name" value="Cullin_repeat-like_dom_sf"/>
</dbReference>
<dbReference type="GO" id="GO:0006511">
    <property type="term" value="P:ubiquitin-dependent protein catabolic process"/>
    <property type="evidence" value="ECO:0007669"/>
    <property type="project" value="InterPro"/>
</dbReference>
<dbReference type="PANTHER" id="PTHR11932">
    <property type="entry name" value="CULLIN"/>
    <property type="match status" value="1"/>
</dbReference>
<comment type="similarity">
    <text evidence="1 2 3">Belongs to the cullin family.</text>
</comment>
<organism evidence="6 7">
    <name type="scientific">Hyphopichia burtonii NRRL Y-1933</name>
    <dbReference type="NCBI Taxonomy" id="984485"/>
    <lineage>
        <taxon>Eukaryota</taxon>
        <taxon>Fungi</taxon>
        <taxon>Dikarya</taxon>
        <taxon>Ascomycota</taxon>
        <taxon>Saccharomycotina</taxon>
        <taxon>Pichiomycetes</taxon>
        <taxon>Debaryomycetaceae</taxon>
        <taxon>Hyphopichia</taxon>
    </lineage>
</organism>
<protein>
    <recommendedName>
        <fullName evidence="5">Cullin family profile domain-containing protein</fullName>
    </recommendedName>
</protein>
<dbReference type="InterPro" id="IPR036388">
    <property type="entry name" value="WH-like_DNA-bd_sf"/>
</dbReference>
<dbReference type="Proteomes" id="UP000095085">
    <property type="component" value="Unassembled WGS sequence"/>
</dbReference>
<dbReference type="Pfam" id="PF26557">
    <property type="entry name" value="Cullin_AB"/>
    <property type="match status" value="1"/>
</dbReference>
<dbReference type="InterPro" id="IPR059120">
    <property type="entry name" value="Cullin-like_AB"/>
</dbReference>
<dbReference type="EMBL" id="KV454538">
    <property type="protein sequence ID" value="ODV69802.1"/>
    <property type="molecule type" value="Genomic_DNA"/>
</dbReference>
<dbReference type="GeneID" id="30997415"/>
<gene>
    <name evidence="6" type="ORF">HYPBUDRAFT_174433</name>
</gene>
<dbReference type="InterPro" id="IPR016158">
    <property type="entry name" value="Cullin_homology"/>
</dbReference>
<evidence type="ECO:0000256" key="4">
    <source>
        <dbReference type="SAM" id="MobiDB-lite"/>
    </source>
</evidence>
<evidence type="ECO:0000256" key="3">
    <source>
        <dbReference type="RuleBase" id="RU003829"/>
    </source>
</evidence>
<dbReference type="PROSITE" id="PS50069">
    <property type="entry name" value="CULLIN_2"/>
    <property type="match status" value="1"/>
</dbReference>
<dbReference type="RefSeq" id="XP_020078869.1">
    <property type="nucleotide sequence ID" value="XM_020222866.1"/>
</dbReference>
<evidence type="ECO:0000313" key="6">
    <source>
        <dbReference type="EMBL" id="ODV69802.1"/>
    </source>
</evidence>
<dbReference type="AlphaFoldDB" id="A0A1E4RRB7"/>
<dbReference type="SUPFAM" id="SSF46785">
    <property type="entry name" value="Winged helix' DNA-binding domain"/>
    <property type="match status" value="1"/>
</dbReference>
<dbReference type="Gene3D" id="3.30.230.130">
    <property type="entry name" value="Cullin, Chain C, Domain 2"/>
    <property type="match status" value="1"/>
</dbReference>
<dbReference type="InterPro" id="IPR036390">
    <property type="entry name" value="WH_DNA-bd_sf"/>
</dbReference>
<proteinExistence type="inferred from homology"/>
<dbReference type="SUPFAM" id="SSF75632">
    <property type="entry name" value="Cullin homology domain"/>
    <property type="match status" value="1"/>
</dbReference>
<sequence length="803" mass="93523">MTEDIEINKNVLSLGDSPFGASLLVVTASHLSPLHPRSDQHKNQHKRIKPNLAHPKEEILSSSNEEEINRFIECTLHEKPLGRSYQSCYQNIRCLASRGRTQQTMILDKLYNSVESYFKEVELLKWVEVLQNDELIEIVQNLVLLFSNWDRKLKTLFKVFSFVASFISQKKGGNIKVFGFDLILKNFYDCNEGSEEERAREEKIIRATYGILRLYRQYACMRGDSPIGDLVEKYLMFVKQLGTNGKLVSKLIHKFREEDYQRILSTWEGNYIKHCLIIFSRETDLLHKSGLDLNGITKDIYQLKFNLIFEDFSVSLDKGLPELIDNGSYEEVTHLSKMCEEADERSSLNTQKTFAFSWSKIIGVRLQSMIDEYKGYGVTQANPLALINNLTKYMEDQQESLKQFLPVKQSPSYTLQKVVEKRDYYEEFIFEFRTVVNKFFIDKNNNTFIMQQLCKFCDLHLRSSNLSKSSEFIKSFATIFKSLGNKTDFLTLYKRDLSKRLLLNRYRDLELEKAMINECARHVGDDDSIVELKGMFDDLESSTANYSHVESIDDQLGIEFNALVLNKKNWPDVPKNDFELNIPNKLHNVLNEFDSYFKNQGEKAKGKILDWTSYNLHQLVLRASFNRGDKDLVINLLQAVVLLLFETDDRIEFNKIASTTNIEERFLKNVLSSFCTEKYKILIHDPTTNTYTYNRFFTDKSDRIKLPLSRDKNAAKKNSNESIMSLDAEKLSKNRESEFRCTIIKVMKAEEKIMYSDLLAKTISIVEKRSPVTIQDIKKHIEVLINQEYIERQPDGQTLVYIP</sequence>